<proteinExistence type="predicted"/>
<dbReference type="EMBL" id="LR796582">
    <property type="protein sequence ID" value="CAB4153157.1"/>
    <property type="molecule type" value="Genomic_DNA"/>
</dbReference>
<gene>
    <name evidence="1" type="ORF">UFOVP610_48</name>
</gene>
<reference evidence="1" key="1">
    <citation type="submission" date="2020-04" db="EMBL/GenBank/DDBJ databases">
        <authorList>
            <person name="Chiriac C."/>
            <person name="Salcher M."/>
            <person name="Ghai R."/>
            <person name="Kavagutti S V."/>
        </authorList>
    </citation>
    <scope>NUCLEOTIDE SEQUENCE</scope>
</reference>
<evidence type="ECO:0000313" key="1">
    <source>
        <dbReference type="EMBL" id="CAB4153157.1"/>
    </source>
</evidence>
<name>A0A6J5N435_9CAUD</name>
<sequence>MRRMTEKEFGISLLKIIDEHYKPRTIKLMEDTMAKKATKKAAKKAAKKTTKK</sequence>
<accession>A0A6J5N435</accession>
<protein>
    <submittedName>
        <fullName evidence="1">Uncharacterized protein</fullName>
    </submittedName>
</protein>
<organism evidence="1">
    <name type="scientific">uncultured Caudovirales phage</name>
    <dbReference type="NCBI Taxonomy" id="2100421"/>
    <lineage>
        <taxon>Viruses</taxon>
        <taxon>Duplodnaviria</taxon>
        <taxon>Heunggongvirae</taxon>
        <taxon>Uroviricota</taxon>
        <taxon>Caudoviricetes</taxon>
        <taxon>Peduoviridae</taxon>
        <taxon>Maltschvirus</taxon>
        <taxon>Maltschvirus maltsch</taxon>
    </lineage>
</organism>